<dbReference type="Proteomes" id="UP001055156">
    <property type="component" value="Unassembled WGS sequence"/>
</dbReference>
<dbReference type="InterPro" id="IPR023346">
    <property type="entry name" value="Lysozyme-like_dom_sf"/>
</dbReference>
<reference evidence="2" key="2">
    <citation type="submission" date="2021-08" db="EMBL/GenBank/DDBJ databases">
        <authorList>
            <person name="Tani A."/>
            <person name="Ola A."/>
            <person name="Ogura Y."/>
            <person name="Katsura K."/>
            <person name="Hayashi T."/>
        </authorList>
    </citation>
    <scope>NUCLEOTIDE SEQUENCE</scope>
    <source>
        <strain evidence="2">NBRC 15689</strain>
    </source>
</reference>
<name>A0ABQ4T9G2_METOR</name>
<reference evidence="2" key="1">
    <citation type="journal article" date="2021" name="Front. Microbiol.">
        <title>Comprehensive Comparative Genomics and Phenotyping of Methylobacterium Species.</title>
        <authorList>
            <person name="Alessa O."/>
            <person name="Ogura Y."/>
            <person name="Fujitani Y."/>
            <person name="Takami H."/>
            <person name="Hayashi T."/>
            <person name="Sahin N."/>
            <person name="Tani A."/>
        </authorList>
    </citation>
    <scope>NUCLEOTIDE SEQUENCE</scope>
    <source>
        <strain evidence="2">NBRC 15689</strain>
    </source>
</reference>
<accession>A0ABQ4T9G2</accession>
<gene>
    <name evidence="2" type="ORF">LKMONMHP_2084</name>
</gene>
<evidence type="ECO:0000313" key="3">
    <source>
        <dbReference type="Proteomes" id="UP001055156"/>
    </source>
</evidence>
<dbReference type="Gene3D" id="1.10.530.10">
    <property type="match status" value="1"/>
</dbReference>
<protein>
    <recommendedName>
        <fullName evidence="4">Phage tail lysozyme domain-containing protein</fullName>
    </recommendedName>
</protein>
<evidence type="ECO:0000313" key="2">
    <source>
        <dbReference type="EMBL" id="GJE27227.1"/>
    </source>
</evidence>
<keyword evidence="3" id="KW-1185">Reference proteome</keyword>
<dbReference type="SUPFAM" id="SSF53955">
    <property type="entry name" value="Lysozyme-like"/>
    <property type="match status" value="1"/>
</dbReference>
<feature type="compositionally biased region" description="Pro residues" evidence="1">
    <location>
        <begin position="640"/>
        <end position="651"/>
    </location>
</feature>
<evidence type="ECO:0008006" key="4">
    <source>
        <dbReference type="Google" id="ProtNLM"/>
    </source>
</evidence>
<feature type="region of interest" description="Disordered" evidence="1">
    <location>
        <begin position="637"/>
        <end position="684"/>
    </location>
</feature>
<comment type="caution">
    <text evidence="2">The sequence shown here is derived from an EMBL/GenBank/DDBJ whole genome shotgun (WGS) entry which is preliminary data.</text>
</comment>
<evidence type="ECO:0000256" key="1">
    <source>
        <dbReference type="SAM" id="MobiDB-lite"/>
    </source>
</evidence>
<feature type="compositionally biased region" description="Low complexity" evidence="1">
    <location>
        <begin position="668"/>
        <end position="678"/>
    </location>
</feature>
<feature type="compositionally biased region" description="Low complexity" evidence="1">
    <location>
        <begin position="571"/>
        <end position="593"/>
    </location>
</feature>
<sequence>MPRDQYRPVDRYEPLRPVAAPVDSFVRAQEPSRDTNLQDLARSLSNLGGSLGGLVGQRDKQAEEADAIRGEAAFHRSTEKGFAEAVASGQVPAQYSQSFMRGWKKAQGDVAGGQLLQQFDAAYSQWPGKTSSDPQAYDTFVSDFLRQNIKTDDPDILAGLNPRVRQLSENYLHRHIGDASKAATQGLLDAAAAQDSQALEAANTAGLASRRGTDYEAAFRQIEANREAKLKIGANAQDYDQKVVVDGVTAAAIQHRDPKILDFLDRKVPGRDYAWSNTPYGREQRQKTIDTLETMGRRSIADDEKRRREEKAELKDTVTRDTIQAITKDPRAPVPEDLLARGEKVDPDFRINVIRWRDAIAKGGQTSDPEELLAVTSDILNGGGLRRVQRAMDERVFKNQEDLTRAWKLAESMKEHGGKLDAVTKLQSFRDLTATIKKRTATEKDLSATFDDGSFSAEGLQAMSDLRLQVLQWSAENPNAGAIEQEEAVAKFGAALLKRLPQPDAIGKPSYDRQGVEGPNTYEAKPPEESTGNPAVTAVPNPMQPAAPAYGNRDVQVPSGLPGVLEEQSRSPQAPQASTTTATPSPAPQAAQPEAVSAWFNGLTPEQRSRLELKAAEERKPLMLKAQEVYDRGVAAGAIKPPPAAPAPSPGPGKQSSLRAPDGTPIETASAASATNTTDGDDYEGDRQAIAAAFAHALGDTKRRPVGGYVSAQLRDDPQAARILDFVAGPESGGNYNAFFGNGRSTKDLSAMTLDQVMAWSRNRGTQSSATGRYQFMAGTLRGLKEELGLSGSEPFTPALQDRLALQLLERRGYSEWRAGRISDAAFANRLALEWASLPNVTAQNGRPAGVSAYAGDGLNKSLVSPASVLSALRGGGDGPGFLGRLFGRGRRMAPPQRPDNETNV</sequence>
<feature type="region of interest" description="Disordered" evidence="1">
    <location>
        <begin position="502"/>
        <end position="593"/>
    </location>
</feature>
<proteinExistence type="predicted"/>
<dbReference type="EMBL" id="BPQV01000005">
    <property type="protein sequence ID" value="GJE27227.1"/>
    <property type="molecule type" value="Genomic_DNA"/>
</dbReference>
<organism evidence="2 3">
    <name type="scientific">Methylobacterium organophilum</name>
    <dbReference type="NCBI Taxonomy" id="410"/>
    <lineage>
        <taxon>Bacteria</taxon>
        <taxon>Pseudomonadati</taxon>
        <taxon>Pseudomonadota</taxon>
        <taxon>Alphaproteobacteria</taxon>
        <taxon>Hyphomicrobiales</taxon>
        <taxon>Methylobacteriaceae</taxon>
        <taxon>Methylobacterium</taxon>
    </lineage>
</organism>